<dbReference type="EMBL" id="SSTD01014204">
    <property type="protein sequence ID" value="TYK04562.1"/>
    <property type="molecule type" value="Genomic_DNA"/>
</dbReference>
<dbReference type="AlphaFoldDB" id="A0A5A7UC34"/>
<dbReference type="Proteomes" id="UP000321947">
    <property type="component" value="Unassembled WGS sequence"/>
</dbReference>
<evidence type="ECO:0000313" key="2">
    <source>
        <dbReference type="EMBL" id="TYK04562.1"/>
    </source>
</evidence>
<evidence type="ECO:0000313" key="1">
    <source>
        <dbReference type="EMBL" id="KAA0051997.1"/>
    </source>
</evidence>
<dbReference type="EMBL" id="SSTE01011134">
    <property type="protein sequence ID" value="KAA0051997.1"/>
    <property type="molecule type" value="Genomic_DNA"/>
</dbReference>
<proteinExistence type="predicted"/>
<accession>A0A5A7UC34</accession>
<protein>
    <submittedName>
        <fullName evidence="1">Uncharacterized protein</fullName>
    </submittedName>
</protein>
<dbReference type="OrthoDB" id="1728441at2759"/>
<dbReference type="Proteomes" id="UP000321393">
    <property type="component" value="Unassembled WGS sequence"/>
</dbReference>
<organism evidence="1 3">
    <name type="scientific">Cucumis melo var. makuwa</name>
    <name type="common">Oriental melon</name>
    <dbReference type="NCBI Taxonomy" id="1194695"/>
    <lineage>
        <taxon>Eukaryota</taxon>
        <taxon>Viridiplantae</taxon>
        <taxon>Streptophyta</taxon>
        <taxon>Embryophyta</taxon>
        <taxon>Tracheophyta</taxon>
        <taxon>Spermatophyta</taxon>
        <taxon>Magnoliopsida</taxon>
        <taxon>eudicotyledons</taxon>
        <taxon>Gunneridae</taxon>
        <taxon>Pentapetalae</taxon>
        <taxon>rosids</taxon>
        <taxon>fabids</taxon>
        <taxon>Cucurbitales</taxon>
        <taxon>Cucurbitaceae</taxon>
        <taxon>Benincaseae</taxon>
        <taxon>Cucumis</taxon>
    </lineage>
</organism>
<comment type="caution">
    <text evidence="1">The sequence shown here is derived from an EMBL/GenBank/DDBJ whole genome shotgun (WGS) entry which is preliminary data.</text>
</comment>
<evidence type="ECO:0000313" key="3">
    <source>
        <dbReference type="Proteomes" id="UP000321393"/>
    </source>
</evidence>
<reference evidence="3 4" key="1">
    <citation type="submission" date="2019-08" db="EMBL/GenBank/DDBJ databases">
        <title>Draft genome sequences of two oriental melons (Cucumis melo L. var makuwa).</title>
        <authorList>
            <person name="Kwon S.-Y."/>
        </authorList>
    </citation>
    <scope>NUCLEOTIDE SEQUENCE [LARGE SCALE GENOMIC DNA]</scope>
    <source>
        <strain evidence="4">cv. Chang Bougi</strain>
        <strain evidence="3">cv. SW 3</strain>
        <tissue evidence="1">Leaf</tissue>
    </source>
</reference>
<sequence>MSNIYLHPNFSFQKTKYSTSKKARPSTSAFDRLKMTKDQQQREMKSLKVKSFHEENDDDKIHSRVPSRMKRKLSVDINTEGAASPLFQNVDQRTLLLFDMLQTRIFPCVWPRGSSSSSSHIRESRRLIYVATEDVVISNMLLPRRSSLKYVAAEKIVVLKYGAAEKIIVSIYYNREDRRLKYVAAKKIFVSTKKIVVSNVLQPRRSSSRMCCNREDHHLHLLTCVVIEEIIIFIFSHRGRGIPHLHLQCGKAQKIIIFKVAQPKRSSSSSLMRNDNHLHLKCGHHPYLQCDTVEMIIIFIFNMTKQRRLSSSSSMWRSPSDHHLQCGIDDHSLQWGTHNDQTVILFNGAHTMIIFNAAQSIFIFNATQSSPSPLG</sequence>
<gene>
    <name evidence="2" type="ORF">E5676_scaffold409G001950</name>
    <name evidence="1" type="ORF">E6C27_scaffold60G004810</name>
</gene>
<name>A0A5A7UC34_CUCMM</name>
<evidence type="ECO:0000313" key="4">
    <source>
        <dbReference type="Proteomes" id="UP000321947"/>
    </source>
</evidence>